<evidence type="ECO:0000256" key="1">
    <source>
        <dbReference type="SAM" id="Phobius"/>
    </source>
</evidence>
<keyword evidence="1" id="KW-1133">Transmembrane helix</keyword>
<accession>A0A0G0Z8T2</accession>
<evidence type="ECO:0000313" key="3">
    <source>
        <dbReference type="Proteomes" id="UP000034320"/>
    </source>
</evidence>
<dbReference type="EMBL" id="LCDD01000049">
    <property type="protein sequence ID" value="KKS45079.1"/>
    <property type="molecule type" value="Genomic_DNA"/>
</dbReference>
<sequence>MTNENSKPGNFWFGFFIGGLVGAFTIFLLGTKEGKRLAEKLREKGEEYEEGLEEKVAGLQKKGEEFLSEATRVKEKIVKEFDEKKKEATEDLVSKMDATFSRLEELQKKGIELTEDVHKRHFKKDGKPLAS</sequence>
<name>A0A0G0Z8T2_9BACT</name>
<keyword evidence="1" id="KW-0472">Membrane</keyword>
<evidence type="ECO:0008006" key="4">
    <source>
        <dbReference type="Google" id="ProtNLM"/>
    </source>
</evidence>
<protein>
    <recommendedName>
        <fullName evidence="4">General stress protein</fullName>
    </recommendedName>
</protein>
<feature type="transmembrane region" description="Helical" evidence="1">
    <location>
        <begin position="12"/>
        <end position="30"/>
    </location>
</feature>
<gene>
    <name evidence="2" type="ORF">UV09_C0049G0010</name>
</gene>
<keyword evidence="1" id="KW-0812">Transmembrane</keyword>
<reference evidence="2 3" key="1">
    <citation type="journal article" date="2015" name="Nature">
        <title>rRNA introns, odd ribosomes, and small enigmatic genomes across a large radiation of phyla.</title>
        <authorList>
            <person name="Brown C.T."/>
            <person name="Hug L.A."/>
            <person name="Thomas B.C."/>
            <person name="Sharon I."/>
            <person name="Castelle C.J."/>
            <person name="Singh A."/>
            <person name="Wilkins M.J."/>
            <person name="Williams K.H."/>
            <person name="Banfield J.F."/>
        </authorList>
    </citation>
    <scope>NUCLEOTIDE SEQUENCE [LARGE SCALE GENOMIC DNA]</scope>
</reference>
<evidence type="ECO:0000313" key="2">
    <source>
        <dbReference type="EMBL" id="KKS45079.1"/>
    </source>
</evidence>
<dbReference type="AlphaFoldDB" id="A0A0G0Z8T2"/>
<proteinExistence type="predicted"/>
<dbReference type="Proteomes" id="UP000034320">
    <property type="component" value="Unassembled WGS sequence"/>
</dbReference>
<comment type="caution">
    <text evidence="2">The sequence shown here is derived from an EMBL/GenBank/DDBJ whole genome shotgun (WGS) entry which is preliminary data.</text>
</comment>
<organism evidence="2 3">
    <name type="scientific">Candidatus Gottesmanbacteria bacterium GW2011_GWA2_42_18</name>
    <dbReference type="NCBI Taxonomy" id="1618442"/>
    <lineage>
        <taxon>Bacteria</taxon>
        <taxon>Candidatus Gottesmaniibacteriota</taxon>
    </lineage>
</organism>